<reference evidence="1" key="1">
    <citation type="submission" date="2019-11" db="EMBL/GenBank/DDBJ databases">
        <authorList>
            <person name="Feng L."/>
        </authorList>
    </citation>
    <scope>NUCLEOTIDE SEQUENCE</scope>
    <source>
        <strain evidence="1">CButyricumLFYP62</strain>
    </source>
</reference>
<dbReference type="EMBL" id="CACRTU010000054">
    <property type="protein sequence ID" value="VYU80267.1"/>
    <property type="molecule type" value="Genomic_DNA"/>
</dbReference>
<dbReference type="PANTHER" id="PTHR40044:SF1">
    <property type="entry name" value="INTEGRAL MEMBRANE PROTEIN"/>
    <property type="match status" value="1"/>
</dbReference>
<proteinExistence type="predicted"/>
<accession>A0A6N3HTP1</accession>
<sequence>MENNTTKRLVRTAVIAALYAVLTLFLAPISYGSIQFRISEIMVLLAFFDPFYIGGLTLGCFVANILGPNGMVDAVFGTIATFISVYAISITGKYIKSDTKALIVASLWPVIFNGLIIGWELNYLYQFPLVLSILQVACGEFVVVAIVGVPVMKLIKSKYGKVLAAHVADYRG</sequence>
<dbReference type="RefSeq" id="WP_002580191.1">
    <property type="nucleotide sequence ID" value="NZ_CACRTU010000054.1"/>
</dbReference>
<protein>
    <submittedName>
        <fullName evidence="1">Queuosine transporter QueT</fullName>
    </submittedName>
</protein>
<evidence type="ECO:0000313" key="1">
    <source>
        <dbReference type="EMBL" id="VYU80267.1"/>
    </source>
</evidence>
<dbReference type="PANTHER" id="PTHR40044">
    <property type="entry name" value="INTEGRAL MEMBRANE PROTEIN-RELATED"/>
    <property type="match status" value="1"/>
</dbReference>
<dbReference type="PIRSF" id="PIRSF031501">
    <property type="entry name" value="QueT"/>
    <property type="match status" value="1"/>
</dbReference>
<dbReference type="InterPro" id="IPR010387">
    <property type="entry name" value="QueT"/>
</dbReference>
<dbReference type="AlphaFoldDB" id="A0A6N3HTP1"/>
<organism evidence="1">
    <name type="scientific">Clostridium butyricum</name>
    <dbReference type="NCBI Taxonomy" id="1492"/>
    <lineage>
        <taxon>Bacteria</taxon>
        <taxon>Bacillati</taxon>
        <taxon>Bacillota</taxon>
        <taxon>Clostridia</taxon>
        <taxon>Eubacteriales</taxon>
        <taxon>Clostridiaceae</taxon>
        <taxon>Clostridium</taxon>
    </lineage>
</organism>
<gene>
    <name evidence="1" type="primary">queT</name>
    <name evidence="1" type="ORF">CBLFYP62_00211</name>
</gene>
<dbReference type="Pfam" id="PF06177">
    <property type="entry name" value="QueT"/>
    <property type="match status" value="1"/>
</dbReference>
<dbReference type="Gene3D" id="1.10.1760.20">
    <property type="match status" value="1"/>
</dbReference>
<name>A0A6N3HTP1_CLOBU</name>